<accession>A0A9P7VMR1</accession>
<name>A0A9P7VMR1_9AGAR</name>
<dbReference type="Proteomes" id="UP000812287">
    <property type="component" value="Unassembled WGS sequence"/>
</dbReference>
<evidence type="ECO:0000313" key="3">
    <source>
        <dbReference type="Proteomes" id="UP000812287"/>
    </source>
</evidence>
<dbReference type="OrthoDB" id="3063716at2759"/>
<evidence type="ECO:0000256" key="1">
    <source>
        <dbReference type="SAM" id="MobiDB-lite"/>
    </source>
</evidence>
<comment type="caution">
    <text evidence="2">The sequence shown here is derived from an EMBL/GenBank/DDBJ whole genome shotgun (WGS) entry which is preliminary data.</text>
</comment>
<evidence type="ECO:0000313" key="2">
    <source>
        <dbReference type="EMBL" id="KAG7443160.1"/>
    </source>
</evidence>
<dbReference type="EMBL" id="MU250547">
    <property type="protein sequence ID" value="KAG7443160.1"/>
    <property type="molecule type" value="Genomic_DNA"/>
</dbReference>
<organism evidence="2 3">
    <name type="scientific">Guyanagaster necrorhizus</name>
    <dbReference type="NCBI Taxonomy" id="856835"/>
    <lineage>
        <taxon>Eukaryota</taxon>
        <taxon>Fungi</taxon>
        <taxon>Dikarya</taxon>
        <taxon>Basidiomycota</taxon>
        <taxon>Agaricomycotina</taxon>
        <taxon>Agaricomycetes</taxon>
        <taxon>Agaricomycetidae</taxon>
        <taxon>Agaricales</taxon>
        <taxon>Marasmiineae</taxon>
        <taxon>Physalacriaceae</taxon>
        <taxon>Guyanagaster</taxon>
    </lineage>
</organism>
<dbReference type="GeneID" id="66101722"/>
<sequence>MNNITRIICPDLPSLLYYVFTVGRFQTLPSLDHSSHDSFLFPKTVMALSIPRFSNPHFLVSELKNITRKDLFSESDLEDFDDTHGNLVTSLDEKIRKTLDVETTSRKRRKTSNLVKETGNDNEQLLFRLWSTSTQPQHVKLYPEHGTQTFINPPRQREDSEPQDSQRRKRAEAIAVDIDWLHGESNKPTMPFPSSTTKLIHSKAPSLTHTPCFMVAQVLQPIRKTKPPVPSSALVYHPYAANAPLPPSRRNESNRYIDIELLGENPAVRTKRTRHSRKHRPVF</sequence>
<dbReference type="AlphaFoldDB" id="A0A9P7VMR1"/>
<keyword evidence="3" id="KW-1185">Reference proteome</keyword>
<gene>
    <name evidence="2" type="ORF">BT62DRAFT_1078883</name>
</gene>
<reference evidence="2" key="1">
    <citation type="submission" date="2020-11" db="EMBL/GenBank/DDBJ databases">
        <title>Adaptations for nitrogen fixation in a non-lichenized fungal sporocarp promotes dispersal by wood-feeding termites.</title>
        <authorList>
            <consortium name="DOE Joint Genome Institute"/>
            <person name="Koch R.A."/>
            <person name="Yoon G."/>
            <person name="Arayal U."/>
            <person name="Lail K."/>
            <person name="Amirebrahimi M."/>
            <person name="Labutti K."/>
            <person name="Lipzen A."/>
            <person name="Riley R."/>
            <person name="Barry K."/>
            <person name="Henrissat B."/>
            <person name="Grigoriev I.V."/>
            <person name="Herr J.R."/>
            <person name="Aime M.C."/>
        </authorList>
    </citation>
    <scope>NUCLEOTIDE SEQUENCE</scope>
    <source>
        <strain evidence="2">MCA 3950</strain>
    </source>
</reference>
<proteinExistence type="predicted"/>
<feature type="compositionally biased region" description="Basic and acidic residues" evidence="1">
    <location>
        <begin position="155"/>
        <end position="166"/>
    </location>
</feature>
<feature type="region of interest" description="Disordered" evidence="1">
    <location>
        <begin position="146"/>
        <end position="170"/>
    </location>
</feature>
<dbReference type="RefSeq" id="XP_043036660.1">
    <property type="nucleotide sequence ID" value="XM_043179428.1"/>
</dbReference>
<protein>
    <submittedName>
        <fullName evidence="2">Uncharacterized protein</fullName>
    </submittedName>
</protein>